<gene>
    <name evidence="3" type="ORF">BN59_03626</name>
</gene>
<keyword evidence="4" id="KW-1185">Reference proteome</keyword>
<name>A0A078L5T4_9GAMM</name>
<sequence length="375" mass="41443">MTIVDIFTDFDGTVTGRAGNETVFTPFYQSLLQNYQPLPNFVQDYKETPMKNAEELLRLFEEKFGPYNPSFNYAEQTDGDLLMSPAAVTFFHELLSCDSQVRINIITKNRVEYIAALFRYQGFSEEEIAKLTIMCSGAKYFDVSHLLRQARPSHIYVLDDSVTDFEAMKLAVLDSGVAATMHGYRLSPGQFDWEQYLSDIRLLLPQEEELDAKTSAQPEEKIEPREPFDPKHEPRSNFSAIKVGGYSGATGFVLGAVLGISLAATGVFAPFGFGVFGVLALAAVLGGGSAVLSAVIGFAVAKIMEEETIVDQESGNLSYGSMQQSLSSIVDNSDNPENIKRPKVGHFPDMLKPPRKTVHDSLNQPSVDGEQQYQL</sequence>
<keyword evidence="2" id="KW-1133">Transmembrane helix</keyword>
<dbReference type="eggNOG" id="COG4359">
    <property type="taxonomic scope" value="Bacteria"/>
</dbReference>
<protein>
    <recommendedName>
        <fullName evidence="5">Dot/Icm T4SS effector</fullName>
    </recommendedName>
</protein>
<organism evidence="3 4">
    <name type="scientific">Legionella massiliensis</name>
    <dbReference type="NCBI Taxonomy" id="1034943"/>
    <lineage>
        <taxon>Bacteria</taxon>
        <taxon>Pseudomonadati</taxon>
        <taxon>Pseudomonadota</taxon>
        <taxon>Gammaproteobacteria</taxon>
        <taxon>Legionellales</taxon>
        <taxon>Legionellaceae</taxon>
        <taxon>Legionella</taxon>
    </lineage>
</organism>
<feature type="transmembrane region" description="Helical" evidence="2">
    <location>
        <begin position="243"/>
        <end position="269"/>
    </location>
</feature>
<keyword evidence="2" id="KW-0472">Membrane</keyword>
<reference evidence="3 4" key="1">
    <citation type="submission" date="2014-06" db="EMBL/GenBank/DDBJ databases">
        <authorList>
            <person name="Urmite Genomes Urmite Genomes"/>
        </authorList>
    </citation>
    <scope>NUCLEOTIDE SEQUENCE [LARGE SCALE GENOMIC DNA]</scope>
</reference>
<dbReference type="AlphaFoldDB" id="A0A078L5T4"/>
<evidence type="ECO:0000313" key="4">
    <source>
        <dbReference type="Proteomes" id="UP000044071"/>
    </source>
</evidence>
<dbReference type="EMBL" id="CCSB01000004">
    <property type="protein sequence ID" value="CDZ79308.1"/>
    <property type="molecule type" value="Genomic_DNA"/>
</dbReference>
<dbReference type="RefSeq" id="WP_052403365.1">
    <property type="nucleotide sequence ID" value="NZ_CCVW01000004.1"/>
</dbReference>
<dbReference type="STRING" id="1034943.BN59_03626"/>
<keyword evidence="2" id="KW-0812">Transmembrane</keyword>
<feature type="transmembrane region" description="Helical" evidence="2">
    <location>
        <begin position="275"/>
        <end position="301"/>
    </location>
</feature>
<feature type="compositionally biased region" description="Polar residues" evidence="1">
    <location>
        <begin position="360"/>
        <end position="375"/>
    </location>
</feature>
<evidence type="ECO:0008006" key="5">
    <source>
        <dbReference type="Google" id="ProtNLM"/>
    </source>
</evidence>
<evidence type="ECO:0000256" key="1">
    <source>
        <dbReference type="SAM" id="MobiDB-lite"/>
    </source>
</evidence>
<evidence type="ECO:0000313" key="3">
    <source>
        <dbReference type="EMBL" id="CDZ79308.1"/>
    </source>
</evidence>
<feature type="region of interest" description="Disordered" evidence="1">
    <location>
        <begin position="328"/>
        <end position="375"/>
    </location>
</feature>
<evidence type="ECO:0000256" key="2">
    <source>
        <dbReference type="SAM" id="Phobius"/>
    </source>
</evidence>
<dbReference type="OrthoDB" id="5639065at2"/>
<dbReference type="SUPFAM" id="SSF56784">
    <property type="entry name" value="HAD-like"/>
    <property type="match status" value="1"/>
</dbReference>
<feature type="compositionally biased region" description="Basic and acidic residues" evidence="1">
    <location>
        <begin position="218"/>
        <end position="235"/>
    </location>
</feature>
<dbReference type="InterPro" id="IPR036412">
    <property type="entry name" value="HAD-like_sf"/>
</dbReference>
<proteinExistence type="predicted"/>
<feature type="region of interest" description="Disordered" evidence="1">
    <location>
        <begin position="213"/>
        <end position="235"/>
    </location>
</feature>
<dbReference type="Proteomes" id="UP000044071">
    <property type="component" value="Unassembled WGS sequence"/>
</dbReference>
<accession>A0A078L5T4</accession>